<dbReference type="Pfam" id="PF00266">
    <property type="entry name" value="Aminotran_5"/>
    <property type="match status" value="1"/>
</dbReference>
<evidence type="ECO:0000313" key="11">
    <source>
        <dbReference type="Proteomes" id="UP001595900"/>
    </source>
</evidence>
<dbReference type="RefSeq" id="WP_390227726.1">
    <property type="nucleotide sequence ID" value="NZ_JBHSCN010000003.1"/>
</dbReference>
<evidence type="ECO:0000256" key="4">
    <source>
        <dbReference type="ARBA" id="ARBA00022723"/>
    </source>
</evidence>
<name>A0ABV8Q307_9MICO</name>
<dbReference type="Gene3D" id="1.10.260.50">
    <property type="match status" value="1"/>
</dbReference>
<dbReference type="InterPro" id="IPR015424">
    <property type="entry name" value="PyrdxlP-dep_Trfase"/>
</dbReference>
<comment type="cofactor">
    <cofactor evidence="1">
        <name>pyridoxal 5'-phosphate</name>
        <dbReference type="ChEBI" id="CHEBI:597326"/>
    </cofactor>
</comment>
<reference evidence="11" key="1">
    <citation type="journal article" date="2019" name="Int. J. Syst. Evol. Microbiol.">
        <title>The Global Catalogue of Microorganisms (GCM) 10K type strain sequencing project: providing services to taxonomists for standard genome sequencing and annotation.</title>
        <authorList>
            <consortium name="The Broad Institute Genomics Platform"/>
            <consortium name="The Broad Institute Genome Sequencing Center for Infectious Disease"/>
            <person name="Wu L."/>
            <person name="Ma J."/>
        </authorList>
    </citation>
    <scope>NUCLEOTIDE SEQUENCE [LARGE SCALE GENOMIC DNA]</scope>
    <source>
        <strain evidence="11">CGMCC 1.10363</strain>
    </source>
</reference>
<protein>
    <submittedName>
        <fullName evidence="10">Cysteine desulfurase family protein</fullName>
    </submittedName>
</protein>
<dbReference type="PANTHER" id="PTHR11601">
    <property type="entry name" value="CYSTEINE DESULFURYLASE FAMILY MEMBER"/>
    <property type="match status" value="1"/>
</dbReference>
<keyword evidence="5" id="KW-0663">Pyridoxal phosphate</keyword>
<dbReference type="InterPro" id="IPR016454">
    <property type="entry name" value="Cysteine_dSase"/>
</dbReference>
<dbReference type="InterPro" id="IPR015422">
    <property type="entry name" value="PyrdxlP-dep_Trfase_small"/>
</dbReference>
<feature type="domain" description="Aminotransferase class V" evidence="9">
    <location>
        <begin position="3"/>
        <end position="365"/>
    </location>
</feature>
<evidence type="ECO:0000313" key="10">
    <source>
        <dbReference type="EMBL" id="MFC4242801.1"/>
    </source>
</evidence>
<evidence type="ECO:0000259" key="9">
    <source>
        <dbReference type="Pfam" id="PF00266"/>
    </source>
</evidence>
<keyword evidence="11" id="KW-1185">Reference proteome</keyword>
<dbReference type="EMBL" id="JBHSCN010000003">
    <property type="protein sequence ID" value="MFC4242801.1"/>
    <property type="molecule type" value="Genomic_DNA"/>
</dbReference>
<gene>
    <name evidence="10" type="ORF">ACFOYW_05390</name>
</gene>
<dbReference type="SUPFAM" id="SSF53383">
    <property type="entry name" value="PLP-dependent transferases"/>
    <property type="match status" value="1"/>
</dbReference>
<dbReference type="PANTHER" id="PTHR11601:SF34">
    <property type="entry name" value="CYSTEINE DESULFURASE"/>
    <property type="match status" value="1"/>
</dbReference>
<dbReference type="Gene3D" id="3.90.1150.10">
    <property type="entry name" value="Aspartate Aminotransferase, domain 1"/>
    <property type="match status" value="1"/>
</dbReference>
<comment type="caution">
    <text evidence="10">The sequence shown here is derived from an EMBL/GenBank/DDBJ whole genome shotgun (WGS) entry which is preliminary data.</text>
</comment>
<evidence type="ECO:0000256" key="2">
    <source>
        <dbReference type="ARBA" id="ARBA00006490"/>
    </source>
</evidence>
<accession>A0ABV8Q307</accession>
<evidence type="ECO:0000256" key="3">
    <source>
        <dbReference type="ARBA" id="ARBA00022679"/>
    </source>
</evidence>
<dbReference type="Gene3D" id="3.40.640.10">
    <property type="entry name" value="Type I PLP-dependent aspartate aminotransferase-like (Major domain)"/>
    <property type="match status" value="1"/>
</dbReference>
<keyword evidence="3" id="KW-0808">Transferase</keyword>
<evidence type="ECO:0000256" key="7">
    <source>
        <dbReference type="ARBA" id="ARBA00023014"/>
    </source>
</evidence>
<dbReference type="InterPro" id="IPR015421">
    <property type="entry name" value="PyrdxlP-dep_Trfase_major"/>
</dbReference>
<evidence type="ECO:0000256" key="1">
    <source>
        <dbReference type="ARBA" id="ARBA00001933"/>
    </source>
</evidence>
<evidence type="ECO:0000256" key="6">
    <source>
        <dbReference type="ARBA" id="ARBA00023004"/>
    </source>
</evidence>
<keyword evidence="4" id="KW-0479">Metal-binding</keyword>
<evidence type="ECO:0000256" key="8">
    <source>
        <dbReference type="ARBA" id="ARBA00050776"/>
    </source>
</evidence>
<dbReference type="PIRSF" id="PIRSF005572">
    <property type="entry name" value="NifS"/>
    <property type="match status" value="1"/>
</dbReference>
<dbReference type="Proteomes" id="UP001595900">
    <property type="component" value="Unassembled WGS sequence"/>
</dbReference>
<evidence type="ECO:0000256" key="5">
    <source>
        <dbReference type="ARBA" id="ARBA00022898"/>
    </source>
</evidence>
<comment type="similarity">
    <text evidence="2">Belongs to the class-V pyridoxal-phosphate-dependent aminotransferase family. NifS/IscS subfamily.</text>
</comment>
<organism evidence="10 11">
    <name type="scientific">Gryllotalpicola reticulitermitis</name>
    <dbReference type="NCBI Taxonomy" id="1184153"/>
    <lineage>
        <taxon>Bacteria</taxon>
        <taxon>Bacillati</taxon>
        <taxon>Actinomycetota</taxon>
        <taxon>Actinomycetes</taxon>
        <taxon>Micrococcales</taxon>
        <taxon>Microbacteriaceae</taxon>
        <taxon>Gryllotalpicola</taxon>
    </lineage>
</organism>
<dbReference type="InterPro" id="IPR000192">
    <property type="entry name" value="Aminotrans_V_dom"/>
</dbReference>
<comment type="catalytic activity">
    <reaction evidence="8">
        <text>(sulfur carrier)-H + L-cysteine = (sulfur carrier)-SH + L-alanine</text>
        <dbReference type="Rhea" id="RHEA:43892"/>
        <dbReference type="Rhea" id="RHEA-COMP:14737"/>
        <dbReference type="Rhea" id="RHEA-COMP:14739"/>
        <dbReference type="ChEBI" id="CHEBI:29917"/>
        <dbReference type="ChEBI" id="CHEBI:35235"/>
        <dbReference type="ChEBI" id="CHEBI:57972"/>
        <dbReference type="ChEBI" id="CHEBI:64428"/>
        <dbReference type="EC" id="2.8.1.7"/>
    </reaction>
</comment>
<sequence>MGVYLDHAATTPMLPEAIDAFARAMHEVGNPSSIHSAGQDARRRLEEAREEVAASLGCDPIEVVFTSGGTEAINLAIKGMFWASDATRIVAPEGEHHATMDTIEWLATHEGAQPAWVPLDSDGFIDTDAWTEAIGAGDAALASALWVNNEVGTIEPVDALAAAAAAAAVPFHVDAVAAYGHLPIDFRSLGVAALSVSAHKIGGPVGVGALVLSRAANVVPIVHGGGQQRNVRSGTQDVAAAVSFAAAASAAVRALDSERARVTALRDRLIAGVRASVPAARLSGPEGELRVASNAHFTFPGAQGDSLLFLLDAAGVAVSTGSACQAGVPEPSHVVLAMGRPAAEASACLRITLGRTTTDADVDAFLAALPDAYSRAAQAGLTTR</sequence>
<proteinExistence type="inferred from homology"/>
<keyword evidence="7" id="KW-0411">Iron-sulfur</keyword>
<keyword evidence="6" id="KW-0408">Iron</keyword>